<keyword evidence="4 12" id="KW-0812">Transmembrane</keyword>
<accession>A0A0R1S9T4</accession>
<evidence type="ECO:0000256" key="7">
    <source>
        <dbReference type="ARBA" id="ARBA00022989"/>
    </source>
</evidence>
<organism evidence="15 16">
    <name type="scientific">Lactobacillus psittaci DSM 15354</name>
    <dbReference type="NCBI Taxonomy" id="1122152"/>
    <lineage>
        <taxon>Bacteria</taxon>
        <taxon>Bacillati</taxon>
        <taxon>Bacillota</taxon>
        <taxon>Bacilli</taxon>
        <taxon>Lactobacillales</taxon>
        <taxon>Lactobacillaceae</taxon>
        <taxon>Lactobacillus</taxon>
    </lineage>
</organism>
<dbReference type="STRING" id="1122152.GCA_000425905_01076"/>
<dbReference type="CDD" id="cd20070">
    <property type="entry name" value="5TM_YidC_Alb3"/>
    <property type="match status" value="1"/>
</dbReference>
<evidence type="ECO:0000256" key="8">
    <source>
        <dbReference type="ARBA" id="ARBA00023136"/>
    </source>
</evidence>
<keyword evidence="8 12" id="KW-0472">Membrane</keyword>
<dbReference type="GO" id="GO:0015031">
    <property type="term" value="P:protein transport"/>
    <property type="evidence" value="ECO:0007669"/>
    <property type="project" value="UniProtKB-KW"/>
</dbReference>
<dbReference type="PANTHER" id="PTHR12428">
    <property type="entry name" value="OXA1"/>
    <property type="match status" value="1"/>
</dbReference>
<dbReference type="Proteomes" id="UP000051931">
    <property type="component" value="Unassembled WGS sequence"/>
</dbReference>
<keyword evidence="6 12" id="KW-0653">Protein transport</keyword>
<evidence type="ECO:0000259" key="14">
    <source>
        <dbReference type="Pfam" id="PF02096"/>
    </source>
</evidence>
<evidence type="ECO:0000256" key="10">
    <source>
        <dbReference type="ARBA" id="ARBA00023186"/>
    </source>
</evidence>
<evidence type="ECO:0000256" key="3">
    <source>
        <dbReference type="ARBA" id="ARBA00022475"/>
    </source>
</evidence>
<feature type="domain" description="Membrane insertase YidC/Oxa/ALB C-terminal" evidence="14">
    <location>
        <begin position="67"/>
        <end position="251"/>
    </location>
</feature>
<dbReference type="PATRIC" id="fig|1122152.4.peg.1178"/>
<dbReference type="NCBIfam" id="TIGR03592">
    <property type="entry name" value="yidC_oxa1_cterm"/>
    <property type="match status" value="1"/>
</dbReference>
<dbReference type="PROSITE" id="PS51257">
    <property type="entry name" value="PROKAR_LIPOPROTEIN"/>
    <property type="match status" value="1"/>
</dbReference>
<comment type="caution">
    <text evidence="12">Lacks conserved residue(s) required for the propagation of feature annotation.</text>
</comment>
<dbReference type="Pfam" id="PF02096">
    <property type="entry name" value="60KD_IMP"/>
    <property type="match status" value="1"/>
</dbReference>
<comment type="caution">
    <text evidence="15">The sequence shown here is derived from an EMBL/GenBank/DDBJ whole genome shotgun (WGS) entry which is preliminary data.</text>
</comment>
<dbReference type="GO" id="GO:0032977">
    <property type="term" value="F:membrane insertase activity"/>
    <property type="evidence" value="ECO:0007669"/>
    <property type="project" value="InterPro"/>
</dbReference>
<feature type="transmembrane region" description="Helical" evidence="12">
    <location>
        <begin position="137"/>
        <end position="158"/>
    </location>
</feature>
<dbReference type="HAMAP" id="MF_01811">
    <property type="entry name" value="YidC_type2"/>
    <property type="match status" value="1"/>
</dbReference>
<feature type="transmembrane region" description="Helical" evidence="12">
    <location>
        <begin position="67"/>
        <end position="90"/>
    </location>
</feature>
<dbReference type="PANTHER" id="PTHR12428:SF65">
    <property type="entry name" value="CYTOCHROME C OXIDASE ASSEMBLY PROTEIN COX18, MITOCHONDRIAL"/>
    <property type="match status" value="1"/>
</dbReference>
<evidence type="ECO:0000256" key="5">
    <source>
        <dbReference type="ARBA" id="ARBA00022729"/>
    </source>
</evidence>
<proteinExistence type="inferred from homology"/>
<dbReference type="GO" id="GO:0005886">
    <property type="term" value="C:plasma membrane"/>
    <property type="evidence" value="ECO:0007669"/>
    <property type="project" value="UniProtKB-SubCell"/>
</dbReference>
<feature type="transmembrane region" description="Helical" evidence="12">
    <location>
        <begin position="178"/>
        <end position="196"/>
    </location>
</feature>
<dbReference type="eggNOG" id="COG0706">
    <property type="taxonomic scope" value="Bacteria"/>
</dbReference>
<comment type="similarity">
    <text evidence="12">Belongs to the OXA1/ALB3/YidC family. Type 2 subfamily.</text>
</comment>
<evidence type="ECO:0000256" key="2">
    <source>
        <dbReference type="ARBA" id="ARBA00022448"/>
    </source>
</evidence>
<dbReference type="InterPro" id="IPR047196">
    <property type="entry name" value="YidC_ALB_C"/>
</dbReference>
<name>A0A0R1S9T4_9LACO</name>
<evidence type="ECO:0000256" key="9">
    <source>
        <dbReference type="ARBA" id="ARBA00023139"/>
    </source>
</evidence>
<keyword evidence="3 12" id="KW-1003">Cell membrane</keyword>
<keyword evidence="11 12" id="KW-0449">Lipoprotein</keyword>
<gene>
    <name evidence="12" type="primary">yidC</name>
    <name evidence="15" type="ORF">FC23_GL001147</name>
</gene>
<evidence type="ECO:0000256" key="4">
    <source>
        <dbReference type="ARBA" id="ARBA00022692"/>
    </source>
</evidence>
<dbReference type="InterPro" id="IPR001708">
    <property type="entry name" value="YidC/ALB3/OXA1/COX18"/>
</dbReference>
<dbReference type="OrthoDB" id="9780552at2"/>
<comment type="function">
    <text evidence="12">Required for the insertion and/or proper folding and/or complex formation of integral membrane proteins into the membrane. Involved in integration of membrane proteins that insert both dependently and independently of the Sec translocase complex, as well as at least some lipoproteins.</text>
</comment>
<dbReference type="InterPro" id="IPR023060">
    <property type="entry name" value="YidC/YidC1/YidC2_Firmicutes"/>
</dbReference>
<evidence type="ECO:0000313" key="16">
    <source>
        <dbReference type="Proteomes" id="UP000051931"/>
    </source>
</evidence>
<dbReference type="AlphaFoldDB" id="A0A0R1S9T4"/>
<keyword evidence="7 12" id="KW-1133">Transmembrane helix</keyword>
<sequence>MKGILNKKNVKRILALLAVVAVAVVVAGCSANTGHVSHTSGSWWDRYVIYYFSQFLLWLADLLGKNYGLTIIVFTILVRLLIFPLFAISLKSTAKQQQLQPELDKLRKKYAGNDVESRQLLNEETQKLYKEAGVNPYVGCLPMLLQIPFMFALYQSIYATKQLQAGTFLWMNLSKADPYYVMPILAAVFTFMASYVSQMSMPDSSSAGMTKAMTWVTPIIVAIPAISFPTAITLYWVISSLFSVVQTFILQNPFKYAREQEAKKNAERERKRKIRKAYKRIGRKK</sequence>
<dbReference type="RefSeq" id="WP_027825043.1">
    <property type="nucleotide sequence ID" value="NZ_AUEI01000008.1"/>
</dbReference>
<evidence type="ECO:0000313" key="15">
    <source>
        <dbReference type="EMBL" id="KRL62963.1"/>
    </source>
</evidence>
<reference evidence="15 16" key="1">
    <citation type="journal article" date="2015" name="Genome Announc.">
        <title>Expanding the biotechnology potential of lactobacilli through comparative genomics of 213 strains and associated genera.</title>
        <authorList>
            <person name="Sun Z."/>
            <person name="Harris H.M."/>
            <person name="McCann A."/>
            <person name="Guo C."/>
            <person name="Argimon S."/>
            <person name="Zhang W."/>
            <person name="Yang X."/>
            <person name="Jeffery I.B."/>
            <person name="Cooney J.C."/>
            <person name="Kagawa T.F."/>
            <person name="Liu W."/>
            <person name="Song Y."/>
            <person name="Salvetti E."/>
            <person name="Wrobel A."/>
            <person name="Rasinkangas P."/>
            <person name="Parkhill J."/>
            <person name="Rea M.C."/>
            <person name="O'Sullivan O."/>
            <person name="Ritari J."/>
            <person name="Douillard F.P."/>
            <person name="Paul Ross R."/>
            <person name="Yang R."/>
            <person name="Briner A.E."/>
            <person name="Felis G.E."/>
            <person name="de Vos W.M."/>
            <person name="Barrangou R."/>
            <person name="Klaenhammer T.R."/>
            <person name="Caufield P.W."/>
            <person name="Cui Y."/>
            <person name="Zhang H."/>
            <person name="O'Toole P.W."/>
        </authorList>
    </citation>
    <scope>NUCLEOTIDE SEQUENCE [LARGE SCALE GENOMIC DNA]</scope>
    <source>
        <strain evidence="15 16">DSM 15354</strain>
    </source>
</reference>
<feature type="compositionally biased region" description="Basic residues" evidence="13">
    <location>
        <begin position="270"/>
        <end position="285"/>
    </location>
</feature>
<dbReference type="GO" id="GO:0051205">
    <property type="term" value="P:protein insertion into membrane"/>
    <property type="evidence" value="ECO:0007669"/>
    <property type="project" value="TreeGrafter"/>
</dbReference>
<evidence type="ECO:0000256" key="6">
    <source>
        <dbReference type="ARBA" id="ARBA00022927"/>
    </source>
</evidence>
<evidence type="ECO:0000256" key="13">
    <source>
        <dbReference type="SAM" id="MobiDB-lite"/>
    </source>
</evidence>
<keyword evidence="10 12" id="KW-0143">Chaperone</keyword>
<evidence type="ECO:0000256" key="11">
    <source>
        <dbReference type="ARBA" id="ARBA00023288"/>
    </source>
</evidence>
<keyword evidence="16" id="KW-1185">Reference proteome</keyword>
<keyword evidence="2 12" id="KW-0813">Transport</keyword>
<comment type="subcellular location">
    <subcellularLocation>
        <location evidence="1 12">Cell membrane</location>
        <topology evidence="1 12">Multi-pass membrane protein</topology>
    </subcellularLocation>
</comment>
<dbReference type="InterPro" id="IPR028055">
    <property type="entry name" value="YidC/Oxa/ALB_C"/>
</dbReference>
<feature type="region of interest" description="Disordered" evidence="13">
    <location>
        <begin position="261"/>
        <end position="285"/>
    </location>
</feature>
<protein>
    <recommendedName>
        <fullName evidence="12">Membrane protein insertase YidC</fullName>
    </recommendedName>
    <alternativeName>
        <fullName evidence="12">Foldase YidC</fullName>
    </alternativeName>
    <alternativeName>
        <fullName evidence="12">Membrane integrase YidC</fullName>
    </alternativeName>
    <alternativeName>
        <fullName evidence="12">Membrane protein YidC</fullName>
    </alternativeName>
</protein>
<evidence type="ECO:0000256" key="12">
    <source>
        <dbReference type="HAMAP-Rule" id="MF_01811"/>
    </source>
</evidence>
<dbReference type="EMBL" id="AZFB01000006">
    <property type="protein sequence ID" value="KRL62963.1"/>
    <property type="molecule type" value="Genomic_DNA"/>
</dbReference>
<keyword evidence="9" id="KW-0564">Palmitate</keyword>
<keyword evidence="5 12" id="KW-0732">Signal</keyword>
<evidence type="ECO:0000256" key="1">
    <source>
        <dbReference type="ARBA" id="ARBA00004651"/>
    </source>
</evidence>